<dbReference type="PANTHER" id="PTHR11439">
    <property type="entry name" value="GAG-POL-RELATED RETROTRANSPOSON"/>
    <property type="match status" value="1"/>
</dbReference>
<dbReference type="CDD" id="cd09272">
    <property type="entry name" value="RNase_HI_RT_Ty1"/>
    <property type="match status" value="1"/>
</dbReference>
<feature type="coiled-coil region" evidence="2">
    <location>
        <begin position="318"/>
        <end position="345"/>
    </location>
</feature>
<sequence length="1844" mass="209020">MLLIALPNEHLLTFSQYKDAKTLFEAIQVRFGGNDAIKKTQRTLLKQMYENFNAPSIESFDSIFNRLQKIRNKADLDTMSIDDLYNNFKIVEQEAKRTVVSSSGSLNVAFLSCPDSTNEVDTASIQVSTVSKPVSTVNSPDNTTNLSDATMYSFLTNQPNGSQLVHEDLEQIYKDDLEEMDLKWQLALLSMRARSSRKTVIVEDTSSKAMVAIDGAGFDSSYMADDEVLTNMDLMAFSDSEVHSKSCSNTCLKSFETLKTQYDNLRIEFNKSEFDLATYKRGLAFGKEKLVFYKKNEVMFCGHITILKRDASFRDSEITALNLQIEKLKKEKESNQIKIDNFENASKSLDKLIGSQITDNSKTRFGFTSYNAVAPPPTCLFAPPSIDLSNSDLEEFLQPEFKGYGPKDSKSVFINTSNEIKKVPDASIIKDWVSDSDEDESKEMKFGVGFQFIKKACFVCGNFSHLTKDCDFHDKRMVQKPVLKNVENGTGQMVVKPVWNNAMRTNHQNFSNSRRNFAPTAVLTKSGIVPISTAMQSFQEQHHQNLNNNVNAAKANSINTAKGNKVKSAVGKQGINAVNSSACWVWRPKIKRICYLWGGGKGGKITGKGTIKTCKLDFEDVYFVKELQFNLFCVSKMCDKKNNVLFTNTECFVLSPNFKLADESQVLLKVPRKNNMYSFDMKTIVPQKDLTCLLAKAINDESMLWILKSFITEIENLVEKKVKIIRCDNVTKFKNRFMNEFCEEKGTNSNDFAGKGESFYADSHNKDKHGPSQASKSDNQEGPNAEGSTKTVNTGGPVNTATPTYADYPNDPLMPELEDAGIFDDAYNDRDEGAKAGYNNFKTTLVDLPPRKRAIETKWVYRNKRDQRRIVVINKARLVVQGHKQEEGINYDEVFAHVARIEAIMLFLAYASFMDFTIYQMDVKSSFLYGTIEEVVYVSQPPGFVDPEFLNRVYKVEKALYGLHQALRAWYETLSTNLLDNEFRKRTIDKTLFIKKIKDNFLLVQVYVDDIIFGLTKRSLRLQVKQRKDGIFLSQDKYVSDILKKFGFSSVKSTSTPMETHKPLSKGAARTYVDVYLYRSMIGFLIYLTSSRPDIMFAVCACSRYQVQPKVSHIHAVKRIFIYLKGQPILGIWYPKDSPLELIAYFDSDYTGASLDRKSTTGGCQFLGSRLIYWQCKKQTIMANFTTKAEYITASNCCGQVLWLQNQLMDYGYNFMQAKIRVDNESAICVVKTLVYHSKTKHIEIRHYFIRDSYEKSLIEMVKIHSDYNVADLLTKAFDVTSIKLLLLGSVSAAIYIGLELKRYLINDGYADLVQHAGKKELAIPGQTTTGKELSIPLMAGSLPKTTLPTNAKTTSWNEFSSTMASAILCLATNQKFNFSSAKTTSWNEFSSTMASAILCLATNQKFNFSRYIRVSLVKNIKDGVPFFMFPRVADAQPIPIPTEPSTSKPQKKHKPKREHTKEPEVPPTVSQDEHNIPLPLPSHDPLPSGEDSLKLKELMDLSTNLSNKVLDLRNEVLDIKSTYKEKIKKMESREESSKQERKIADMDDDVEINLEKAQAEAYNLDLDHHKKVLSMLDVNDEQPADVEKVLEVVKAAKLITKVVSTAGVDVNDASVQDTSNTATEATKVQAKDKGKAIRIKEPKPLKRQAQIDLDTEAARQLGAELNANINWNAMIEQVKSSERLTDTGMSYDAIRPLFEKHYNYNQAFLNEVNEGIKFPMKGVRQEKEVEVESSKREDDKEDLESLWKFVRERFEKTDPKNYSDDYLLNTLKIMFEKSNVEANVWKDQKEKMVNDDRLEVDDESKMSLELLRLFKRQLNEGGGLLGIIGLHKILLLYQLSATA</sequence>
<feature type="coiled-coil region" evidence="2">
    <location>
        <begin position="1496"/>
        <end position="1541"/>
    </location>
</feature>
<comment type="caution">
    <text evidence="5">The sequence shown here is derived from an EMBL/GenBank/DDBJ whole genome shotgun (WGS) entry which is preliminary data.</text>
</comment>
<dbReference type="InterPro" id="IPR001878">
    <property type="entry name" value="Znf_CCHC"/>
</dbReference>
<keyword evidence="1" id="KW-0862">Zinc</keyword>
<dbReference type="InterPro" id="IPR013103">
    <property type="entry name" value="RVT_2"/>
</dbReference>
<organism evidence="5">
    <name type="scientific">Tanacetum cinerariifolium</name>
    <name type="common">Dalmatian daisy</name>
    <name type="synonym">Chrysanthemum cinerariifolium</name>
    <dbReference type="NCBI Taxonomy" id="118510"/>
    <lineage>
        <taxon>Eukaryota</taxon>
        <taxon>Viridiplantae</taxon>
        <taxon>Streptophyta</taxon>
        <taxon>Embryophyta</taxon>
        <taxon>Tracheophyta</taxon>
        <taxon>Spermatophyta</taxon>
        <taxon>Magnoliopsida</taxon>
        <taxon>eudicotyledons</taxon>
        <taxon>Gunneridae</taxon>
        <taxon>Pentapetalae</taxon>
        <taxon>asterids</taxon>
        <taxon>campanulids</taxon>
        <taxon>Asterales</taxon>
        <taxon>Asteraceae</taxon>
        <taxon>Asteroideae</taxon>
        <taxon>Anthemideae</taxon>
        <taxon>Anthemidinae</taxon>
        <taxon>Tanacetum</taxon>
    </lineage>
</organism>
<feature type="compositionally biased region" description="Basic residues" evidence="3">
    <location>
        <begin position="1450"/>
        <end position="1459"/>
    </location>
</feature>
<feature type="compositionally biased region" description="Polar residues" evidence="3">
    <location>
        <begin position="772"/>
        <end position="803"/>
    </location>
</feature>
<proteinExistence type="predicted"/>
<dbReference type="SUPFAM" id="SSF56672">
    <property type="entry name" value="DNA/RNA polymerases"/>
    <property type="match status" value="1"/>
</dbReference>
<reference evidence="5" key="1">
    <citation type="journal article" date="2019" name="Sci. Rep.">
        <title>Draft genome of Tanacetum cinerariifolium, the natural source of mosquito coil.</title>
        <authorList>
            <person name="Yamashiro T."/>
            <person name="Shiraishi A."/>
            <person name="Satake H."/>
            <person name="Nakayama K."/>
        </authorList>
    </citation>
    <scope>NUCLEOTIDE SEQUENCE</scope>
</reference>
<name>A0A6L2MVY7_TANCI</name>
<dbReference type="PROSITE" id="PS50158">
    <property type="entry name" value="ZF_CCHC"/>
    <property type="match status" value="1"/>
</dbReference>
<protein>
    <submittedName>
        <fullName evidence="5">Putative ribonuclease H-like domain-containing protein</fullName>
    </submittedName>
</protein>
<dbReference type="GO" id="GO:0003676">
    <property type="term" value="F:nucleic acid binding"/>
    <property type="evidence" value="ECO:0007669"/>
    <property type="project" value="InterPro"/>
</dbReference>
<dbReference type="Pfam" id="PF07727">
    <property type="entry name" value="RVT_2"/>
    <property type="match status" value="1"/>
</dbReference>
<evidence type="ECO:0000313" key="5">
    <source>
        <dbReference type="EMBL" id="GEU77397.1"/>
    </source>
</evidence>
<feature type="domain" description="CCHC-type" evidence="4">
    <location>
        <begin position="457"/>
        <end position="470"/>
    </location>
</feature>
<evidence type="ECO:0000256" key="2">
    <source>
        <dbReference type="SAM" id="Coils"/>
    </source>
</evidence>
<keyword evidence="2" id="KW-0175">Coiled coil</keyword>
<evidence type="ECO:0000256" key="3">
    <source>
        <dbReference type="SAM" id="MobiDB-lite"/>
    </source>
</evidence>
<evidence type="ECO:0000256" key="1">
    <source>
        <dbReference type="PROSITE-ProRule" id="PRU00047"/>
    </source>
</evidence>
<dbReference type="GO" id="GO:0008270">
    <property type="term" value="F:zinc ion binding"/>
    <property type="evidence" value="ECO:0007669"/>
    <property type="project" value="UniProtKB-KW"/>
</dbReference>
<dbReference type="InterPro" id="IPR043502">
    <property type="entry name" value="DNA/RNA_pol_sf"/>
</dbReference>
<gene>
    <name evidence="5" type="ORF">Tci_049375</name>
</gene>
<feature type="region of interest" description="Disordered" evidence="3">
    <location>
        <begin position="1438"/>
        <end position="1492"/>
    </location>
</feature>
<feature type="region of interest" description="Disordered" evidence="3">
    <location>
        <begin position="753"/>
        <end position="811"/>
    </location>
</feature>
<accession>A0A6L2MVY7</accession>
<keyword evidence="1" id="KW-0479">Metal-binding</keyword>
<evidence type="ECO:0000259" key="4">
    <source>
        <dbReference type="PROSITE" id="PS50158"/>
    </source>
</evidence>
<dbReference type="EMBL" id="BKCJ010007464">
    <property type="protein sequence ID" value="GEU77397.1"/>
    <property type="molecule type" value="Genomic_DNA"/>
</dbReference>
<dbReference type="PANTHER" id="PTHR11439:SF495">
    <property type="entry name" value="REVERSE TRANSCRIPTASE, RNA-DEPENDENT DNA POLYMERASE-RELATED"/>
    <property type="match status" value="1"/>
</dbReference>
<keyword evidence="1" id="KW-0863">Zinc-finger</keyword>